<dbReference type="PROSITE" id="PS50885">
    <property type="entry name" value="HAMP"/>
    <property type="match status" value="1"/>
</dbReference>
<evidence type="ECO:0000256" key="3">
    <source>
        <dbReference type="ARBA" id="ARBA00022553"/>
    </source>
</evidence>
<dbReference type="Proteomes" id="UP000564644">
    <property type="component" value="Unassembled WGS sequence"/>
</dbReference>
<dbReference type="Gene3D" id="6.10.250.1910">
    <property type="match status" value="1"/>
</dbReference>
<dbReference type="AlphaFoldDB" id="A0A7X0SL96"/>
<evidence type="ECO:0000256" key="5">
    <source>
        <dbReference type="ARBA" id="ARBA00022777"/>
    </source>
</evidence>
<dbReference type="Gene3D" id="3.30.450.20">
    <property type="entry name" value="PAS domain"/>
    <property type="match status" value="1"/>
</dbReference>
<dbReference type="InterPro" id="IPR050640">
    <property type="entry name" value="Bact_2-comp_sensor_kinase"/>
</dbReference>
<dbReference type="Pfam" id="PF00672">
    <property type="entry name" value="HAMP"/>
    <property type="match status" value="1"/>
</dbReference>
<reference evidence="9 10" key="1">
    <citation type="submission" date="2020-08" db="EMBL/GenBank/DDBJ databases">
        <title>Cohnella phylogeny.</title>
        <authorList>
            <person name="Dunlap C."/>
        </authorList>
    </citation>
    <scope>NUCLEOTIDE SEQUENCE [LARGE SCALE GENOMIC DNA]</scope>
    <source>
        <strain evidence="9 10">CBP 2801</strain>
    </source>
</reference>
<dbReference type="PANTHER" id="PTHR34220:SF7">
    <property type="entry name" value="SENSOR HISTIDINE KINASE YPDA"/>
    <property type="match status" value="1"/>
</dbReference>
<feature type="domain" description="HAMP" evidence="8">
    <location>
        <begin position="313"/>
        <end position="365"/>
    </location>
</feature>
<keyword evidence="3" id="KW-0597">Phosphoprotein</keyword>
<dbReference type="SUPFAM" id="SSF55874">
    <property type="entry name" value="ATPase domain of HSP90 chaperone/DNA topoisomerase II/histidine kinase"/>
    <property type="match status" value="1"/>
</dbReference>
<dbReference type="Gene3D" id="3.30.565.10">
    <property type="entry name" value="Histidine kinase-like ATPase, C-terminal domain"/>
    <property type="match status" value="1"/>
</dbReference>
<proteinExistence type="predicted"/>
<keyword evidence="7" id="KW-1133">Transmembrane helix</keyword>
<dbReference type="InterPro" id="IPR010559">
    <property type="entry name" value="Sig_transdc_His_kin_internal"/>
</dbReference>
<dbReference type="Pfam" id="PF02518">
    <property type="entry name" value="HATPase_c"/>
    <property type="match status" value="1"/>
</dbReference>
<evidence type="ECO:0000256" key="6">
    <source>
        <dbReference type="ARBA" id="ARBA00023136"/>
    </source>
</evidence>
<keyword evidence="10" id="KW-1185">Reference proteome</keyword>
<keyword evidence="7" id="KW-0812">Transmembrane</keyword>
<dbReference type="InterPro" id="IPR003594">
    <property type="entry name" value="HATPase_dom"/>
</dbReference>
<evidence type="ECO:0000256" key="7">
    <source>
        <dbReference type="SAM" id="Phobius"/>
    </source>
</evidence>
<evidence type="ECO:0000313" key="9">
    <source>
        <dbReference type="EMBL" id="MBB6730889.1"/>
    </source>
</evidence>
<dbReference type="CDD" id="cd06225">
    <property type="entry name" value="HAMP"/>
    <property type="match status" value="1"/>
</dbReference>
<protein>
    <submittedName>
        <fullName evidence="9">Histidine kinase</fullName>
    </submittedName>
</protein>
<comment type="subcellular location">
    <subcellularLocation>
        <location evidence="1">Cell membrane</location>
        <topology evidence="1">Multi-pass membrane protein</topology>
    </subcellularLocation>
</comment>
<dbReference type="InterPro" id="IPR036890">
    <property type="entry name" value="HATPase_C_sf"/>
</dbReference>
<dbReference type="SUPFAM" id="SSF158472">
    <property type="entry name" value="HAMP domain-like"/>
    <property type="match status" value="1"/>
</dbReference>
<evidence type="ECO:0000256" key="2">
    <source>
        <dbReference type="ARBA" id="ARBA00022475"/>
    </source>
</evidence>
<dbReference type="PANTHER" id="PTHR34220">
    <property type="entry name" value="SENSOR HISTIDINE KINASE YPDA"/>
    <property type="match status" value="1"/>
</dbReference>
<keyword evidence="2" id="KW-1003">Cell membrane</keyword>
<dbReference type="GO" id="GO:0005886">
    <property type="term" value="C:plasma membrane"/>
    <property type="evidence" value="ECO:0007669"/>
    <property type="project" value="UniProtKB-SubCell"/>
</dbReference>
<keyword evidence="5 9" id="KW-0418">Kinase</keyword>
<dbReference type="SMART" id="SM00304">
    <property type="entry name" value="HAMP"/>
    <property type="match status" value="1"/>
</dbReference>
<evidence type="ECO:0000313" key="10">
    <source>
        <dbReference type="Proteomes" id="UP000564644"/>
    </source>
</evidence>
<keyword evidence="6 7" id="KW-0472">Membrane</keyword>
<feature type="transmembrane region" description="Helical" evidence="7">
    <location>
        <begin position="12"/>
        <end position="30"/>
    </location>
</feature>
<evidence type="ECO:0000256" key="4">
    <source>
        <dbReference type="ARBA" id="ARBA00022679"/>
    </source>
</evidence>
<evidence type="ECO:0000256" key="1">
    <source>
        <dbReference type="ARBA" id="ARBA00004651"/>
    </source>
</evidence>
<keyword evidence="4" id="KW-0808">Transferase</keyword>
<name>A0A7X0SL96_9BACL</name>
<dbReference type="Pfam" id="PF06580">
    <property type="entry name" value="His_kinase"/>
    <property type="match status" value="1"/>
</dbReference>
<dbReference type="EMBL" id="JACJVO010000009">
    <property type="protein sequence ID" value="MBB6730889.1"/>
    <property type="molecule type" value="Genomic_DNA"/>
</dbReference>
<comment type="caution">
    <text evidence="9">The sequence shown here is derived from an EMBL/GenBank/DDBJ whole genome shotgun (WGS) entry which is preliminary data.</text>
</comment>
<evidence type="ECO:0000259" key="8">
    <source>
        <dbReference type="PROSITE" id="PS50885"/>
    </source>
</evidence>
<sequence length="586" mass="67777">MRWLSKLSRIYPKLLLSFLIVIAPICYLSLKMNEYGEKNVREKTEDSISSRVDFYIRMLENDFSRYIAMQEEYVNDRTLRKLIFNDPILSDIERYDAIGEIHDQLSRMVHTSPYVRGAGVYLPASKKWISDSESAIYADIPIGQYDALKSLTDRFENPFVYWQNRLFLSFVYSRMVLDDDREPIFVVGVELDLPQLKRVLDSFAIGGSGGSMLVDPYGSWAIPGDTSTVSWSEIKEAIGGIPPDTDSFMKEVRIGGEKIWISAQKSKSLGITLLSYMPESEIIGSLSLYRIWYWALSGLSLLLIALFAYWIYLQIHKPMRGLMRAFHKVEHGNWKVALAHKRQDEFGYLFIQFNSMVAKINELIQEVYEQKYRANLSELRQLQSQINPHFLYNSFFILYRMAKDEENESIARFTSYLGRYFQFITRNHKRTVRLAEEVDFSQAYVEIQSFRFEERIAVRFGELPAAYADLEVPKLVLQPLIENAYQHGLRDTLDGGLLEVRFERRDDALVIVVEDNGAQITADKHEELNRMLQVTGWVDIETTGLVNVHRRMRLEFGDRSGVSFLRRPGGGNQVLLQIPIDANAAI</sequence>
<dbReference type="RefSeq" id="WP_185128544.1">
    <property type="nucleotide sequence ID" value="NZ_JACJVO010000009.1"/>
</dbReference>
<gene>
    <name evidence="9" type="ORF">H7C18_08235</name>
</gene>
<dbReference type="GO" id="GO:0000155">
    <property type="term" value="F:phosphorelay sensor kinase activity"/>
    <property type="evidence" value="ECO:0007669"/>
    <property type="project" value="InterPro"/>
</dbReference>
<dbReference type="InterPro" id="IPR003660">
    <property type="entry name" value="HAMP_dom"/>
</dbReference>
<organism evidence="9 10">
    <name type="scientific">Cohnella zeiphila</name>
    <dbReference type="NCBI Taxonomy" id="2761120"/>
    <lineage>
        <taxon>Bacteria</taxon>
        <taxon>Bacillati</taxon>
        <taxon>Bacillota</taxon>
        <taxon>Bacilli</taxon>
        <taxon>Bacillales</taxon>
        <taxon>Paenibacillaceae</taxon>
        <taxon>Cohnella</taxon>
    </lineage>
</organism>
<feature type="transmembrane region" description="Helical" evidence="7">
    <location>
        <begin position="291"/>
        <end position="313"/>
    </location>
</feature>
<accession>A0A7X0SL96</accession>